<dbReference type="OrthoDB" id="426657at2759"/>
<evidence type="ECO:0000256" key="1">
    <source>
        <dbReference type="ARBA" id="ARBA00000900"/>
    </source>
</evidence>
<dbReference type="GO" id="GO:0010212">
    <property type="term" value="P:response to ionizing radiation"/>
    <property type="evidence" value="ECO:0007669"/>
    <property type="project" value="UniProtKB-UniRule"/>
</dbReference>
<dbReference type="PANTHER" id="PTHR23328:SF1">
    <property type="entry name" value="E3 UBIQUITIN-PROTEIN LIGASE RNF168"/>
    <property type="match status" value="1"/>
</dbReference>
<dbReference type="Proteomes" id="UP001142489">
    <property type="component" value="Unassembled WGS sequence"/>
</dbReference>
<gene>
    <name evidence="9" type="primary">RNF168</name>
    <name evidence="12" type="ORF">JRQ81_017978</name>
</gene>
<keyword evidence="8 9" id="KW-0539">Nucleus</keyword>
<evidence type="ECO:0000256" key="7">
    <source>
        <dbReference type="ARBA" id="ARBA00023204"/>
    </source>
</evidence>
<dbReference type="GO" id="GO:0043130">
    <property type="term" value="F:ubiquitin binding"/>
    <property type="evidence" value="ECO:0007669"/>
    <property type="project" value="UniProtKB-UniRule"/>
</dbReference>
<feature type="region of interest" description="Disordered" evidence="11">
    <location>
        <begin position="326"/>
        <end position="355"/>
    </location>
</feature>
<keyword evidence="4 9" id="KW-0227">DNA damage</keyword>
<evidence type="ECO:0000256" key="3">
    <source>
        <dbReference type="ARBA" id="ARBA00022679"/>
    </source>
</evidence>
<feature type="compositionally biased region" description="Basic and acidic residues" evidence="11">
    <location>
        <begin position="28"/>
        <end position="40"/>
    </location>
</feature>
<evidence type="ECO:0000313" key="12">
    <source>
        <dbReference type="EMBL" id="KAJ7324958.1"/>
    </source>
</evidence>
<feature type="short sequence motif" description="UMI motif" evidence="9">
    <location>
        <begin position="273"/>
        <end position="281"/>
    </location>
</feature>
<comment type="caution">
    <text evidence="12">The sequence shown here is derived from an EMBL/GenBank/DDBJ whole genome shotgun (WGS) entry which is preliminary data.</text>
</comment>
<keyword evidence="13" id="KW-1185">Reference proteome</keyword>
<dbReference type="GO" id="GO:0000151">
    <property type="term" value="C:ubiquitin ligase complex"/>
    <property type="evidence" value="ECO:0007669"/>
    <property type="project" value="UniProtKB-UniRule"/>
</dbReference>
<keyword evidence="5 9" id="KW-0833">Ubl conjugation pathway</keyword>
<dbReference type="HAMAP" id="MF_03066">
    <property type="entry name" value="RNF168"/>
    <property type="match status" value="1"/>
</dbReference>
<evidence type="ECO:0000256" key="11">
    <source>
        <dbReference type="SAM" id="MobiDB-lite"/>
    </source>
</evidence>
<dbReference type="GO" id="GO:0016567">
    <property type="term" value="P:protein ubiquitination"/>
    <property type="evidence" value="ECO:0007669"/>
    <property type="project" value="UniProtKB-UniRule"/>
</dbReference>
<proteinExistence type="inferred from homology"/>
<keyword evidence="10" id="KW-0175">Coiled coil</keyword>
<sequence length="715" mass="80421">MQVCPALYNITPRLSDWDSTATRFHPGPAEDQKATGEKAENATQETPLSKPVATLGVNNSDYLPCPPLARREGACPLPRRGSALASTKEGRRAPEAGQRPPSSRLGAPPRRPARLGWDCGGLAAGSPPPLPDSPQLSARKDRVRGKGLCGDSGPPSFLHPQDPETGCQKALLTVEKASLCCPFCRRRVSSWARYNARKNTLINSELWEKIQKYFPEECQRRINGQDLSEDTCIPQPVHCLSKPGELRQEYEAEITKAEAERRAHEQEERRASEEYIQKLLAEEESEQRLAEEKKKHMTEQLLHDEMLARELSFSLNRSAEEHIHNCLSSNPSASDSCQTSKSKPSSSGDIKMYFSPKSNNAVTPRLFFRKSEEEKIDSFSEESSKNFMPKEEKKENEMPAVSLQTTGEARNTKDYSLEPPVSHLSIFTATESSSNLSYFSRCQTDELSSVEHGATYATECLISIGTEASSDFKNNSFMDNMYLTNHVRFRTPQESGSQQDSSIATSVEAKMGCTTVKNKNKTLNLTNEDIPKRKSEESLSEAAVEAHVNEKKRKTSSQSEEDDMSDIDMQRQISLEQQFYERYKQEEEDRRLALKLQRELDKEQRTLNRKKGSPDEYLLRHTTSQSPKESQSVTKHCKRPKNPKPTDGQSGVDKKLRRGSNNKNWKPSNKVWTKSSVKEGSFLNGVLNSSDSKDAEFPPSKQKTILQMFKKPATN</sequence>
<reference evidence="12" key="1">
    <citation type="journal article" date="2023" name="DNA Res.">
        <title>Chromosome-level genome assembly of Phrynocephalus forsythii using third-generation DNA sequencing and Hi-C analysis.</title>
        <authorList>
            <person name="Qi Y."/>
            <person name="Zhao W."/>
            <person name="Zhao Y."/>
            <person name="Niu C."/>
            <person name="Cao S."/>
            <person name="Zhang Y."/>
        </authorList>
    </citation>
    <scope>NUCLEOTIDE SEQUENCE</scope>
    <source>
        <tissue evidence="12">Muscle</tissue>
    </source>
</reference>
<feature type="compositionally biased region" description="Low complexity" evidence="11">
    <location>
        <begin position="334"/>
        <end position="347"/>
    </location>
</feature>
<comment type="domain">
    <text evidence="9">The MIU motif (motif interacting with ubiquitin) mediates the interaction with both 'Lys-48'- and 'Lys-63'-linked ubiquitin chains. The UMI motif mediates interaction with ubiquitin with a preference for 'Lys-63'-linked ubiquitin. The specificity for different types of ubiquitin is mediated by juxtaposition of ubiquitin-binding motifs (MIU and UMI motifs) with LR motifs (LRMs).</text>
</comment>
<dbReference type="GO" id="GO:0035861">
    <property type="term" value="C:site of double-strand break"/>
    <property type="evidence" value="ECO:0007669"/>
    <property type="project" value="TreeGrafter"/>
</dbReference>
<feature type="compositionally biased region" description="Low complexity" evidence="11">
    <location>
        <begin position="99"/>
        <end position="117"/>
    </location>
</feature>
<evidence type="ECO:0000256" key="9">
    <source>
        <dbReference type="HAMAP-Rule" id="MF_03066"/>
    </source>
</evidence>
<dbReference type="InterPro" id="IPR034725">
    <property type="entry name" value="RNF168"/>
</dbReference>
<dbReference type="GO" id="GO:0031491">
    <property type="term" value="F:nucleosome binding"/>
    <property type="evidence" value="ECO:0007669"/>
    <property type="project" value="TreeGrafter"/>
</dbReference>
<dbReference type="GO" id="GO:0005634">
    <property type="term" value="C:nucleus"/>
    <property type="evidence" value="ECO:0007669"/>
    <property type="project" value="UniProtKB-SubCell"/>
</dbReference>
<dbReference type="GO" id="GO:0008270">
    <property type="term" value="F:zinc ion binding"/>
    <property type="evidence" value="ECO:0007669"/>
    <property type="project" value="UniProtKB-KW"/>
</dbReference>
<dbReference type="GO" id="GO:0061630">
    <property type="term" value="F:ubiquitin protein ligase activity"/>
    <property type="evidence" value="ECO:0007669"/>
    <property type="project" value="UniProtKB-EC"/>
</dbReference>
<comment type="pathway">
    <text evidence="9">Protein modification; protein ubiquitination.</text>
</comment>
<dbReference type="InterPro" id="IPR013083">
    <property type="entry name" value="Znf_RING/FYVE/PHD"/>
</dbReference>
<dbReference type="GO" id="GO:0006325">
    <property type="term" value="P:chromatin organization"/>
    <property type="evidence" value="ECO:0007669"/>
    <property type="project" value="UniProtKB-KW"/>
</dbReference>
<dbReference type="CDD" id="cd22265">
    <property type="entry name" value="UDM1_RNF168"/>
    <property type="match status" value="1"/>
</dbReference>
<comment type="catalytic activity">
    <reaction evidence="1 9">
        <text>S-ubiquitinyl-[E2 ubiquitin-conjugating enzyme]-L-cysteine + [acceptor protein]-L-lysine = [E2 ubiquitin-conjugating enzyme]-L-cysteine + N(6)-ubiquitinyl-[acceptor protein]-L-lysine.</text>
        <dbReference type="EC" id="2.3.2.27"/>
    </reaction>
</comment>
<dbReference type="EMBL" id="JAPFRF010000008">
    <property type="protein sequence ID" value="KAJ7324958.1"/>
    <property type="molecule type" value="Genomic_DNA"/>
</dbReference>
<keyword evidence="6 9" id="KW-0156">Chromatin regulator</keyword>
<dbReference type="GO" id="GO:0006302">
    <property type="term" value="P:double-strand break repair"/>
    <property type="evidence" value="ECO:0007669"/>
    <property type="project" value="UniProtKB-UniRule"/>
</dbReference>
<dbReference type="EC" id="2.3.2.27" evidence="2"/>
<dbReference type="PANTHER" id="PTHR23328">
    <property type="entry name" value="RING-TYPE DOMAIN-CONTAINING PROTEIN"/>
    <property type="match status" value="1"/>
</dbReference>
<dbReference type="GO" id="GO:0045739">
    <property type="term" value="P:positive regulation of DNA repair"/>
    <property type="evidence" value="ECO:0007669"/>
    <property type="project" value="UniProtKB-UniRule"/>
</dbReference>
<keyword evidence="9" id="KW-0479">Metal-binding</keyword>
<evidence type="ECO:0000256" key="8">
    <source>
        <dbReference type="ARBA" id="ARBA00023242"/>
    </source>
</evidence>
<comment type="subcellular location">
    <subcellularLocation>
        <location evidence="9">Nucleus</location>
    </subcellularLocation>
    <text evidence="9">Localizes to double-strand breaks (DSBs) sites of DNA damage.</text>
</comment>
<evidence type="ECO:0000256" key="6">
    <source>
        <dbReference type="ARBA" id="ARBA00022853"/>
    </source>
</evidence>
<feature type="region of interest" description="Disordered" evidence="11">
    <location>
        <begin position="378"/>
        <end position="399"/>
    </location>
</feature>
<keyword evidence="3 9" id="KW-0808">Transferase</keyword>
<feature type="compositionally biased region" description="Polar residues" evidence="11">
    <location>
        <begin position="661"/>
        <end position="675"/>
    </location>
</feature>
<evidence type="ECO:0000256" key="4">
    <source>
        <dbReference type="ARBA" id="ARBA00022763"/>
    </source>
</evidence>
<keyword evidence="9" id="KW-0863">Zinc-finger</keyword>
<evidence type="ECO:0000256" key="2">
    <source>
        <dbReference type="ARBA" id="ARBA00012483"/>
    </source>
</evidence>
<feature type="coiled-coil region" evidence="10">
    <location>
        <begin position="247"/>
        <end position="300"/>
    </location>
</feature>
<comment type="caution">
    <text evidence="9">Lacks conserved residue(s) required for the propagation of feature annotation.</text>
</comment>
<feature type="short sequence motif" description="LR motif 1" evidence="9">
    <location>
        <begin position="240"/>
        <end position="258"/>
    </location>
</feature>
<feature type="region of interest" description="Disordered" evidence="11">
    <location>
        <begin position="526"/>
        <end position="567"/>
    </location>
</feature>
<feature type="compositionally biased region" description="Basic and acidic residues" evidence="11">
    <location>
        <begin position="378"/>
        <end position="397"/>
    </location>
</feature>
<evidence type="ECO:0000256" key="5">
    <source>
        <dbReference type="ARBA" id="ARBA00022786"/>
    </source>
</evidence>
<dbReference type="AlphaFoldDB" id="A0A9Q1B0G2"/>
<protein>
    <recommendedName>
        <fullName evidence="2">RING-type E3 ubiquitin transferase</fullName>
        <ecNumber evidence="2">2.3.2.27</ecNumber>
    </recommendedName>
</protein>
<feature type="region of interest" description="Disordered" evidence="11">
    <location>
        <begin position="17"/>
        <end position="161"/>
    </location>
</feature>
<keyword evidence="9" id="KW-0862">Zinc</keyword>
<feature type="compositionally biased region" description="Polar residues" evidence="11">
    <location>
        <begin position="621"/>
        <end position="634"/>
    </location>
</feature>
<dbReference type="CDD" id="cd21952">
    <property type="entry name" value="MIU2_RNF168"/>
    <property type="match status" value="1"/>
</dbReference>
<dbReference type="GO" id="GO:0042393">
    <property type="term" value="F:histone binding"/>
    <property type="evidence" value="ECO:0007669"/>
    <property type="project" value="UniProtKB-UniRule"/>
</dbReference>
<feature type="compositionally biased region" description="Basic and acidic residues" evidence="11">
    <location>
        <begin position="603"/>
        <end position="619"/>
    </location>
</feature>
<evidence type="ECO:0000313" key="13">
    <source>
        <dbReference type="Proteomes" id="UP001142489"/>
    </source>
</evidence>
<feature type="region of interest" description="Disordered" evidence="11">
    <location>
        <begin position="603"/>
        <end position="715"/>
    </location>
</feature>
<keyword evidence="7 9" id="KW-0234">DNA repair</keyword>
<name>A0A9Q1B0G2_9SAUR</name>
<evidence type="ECO:0000256" key="10">
    <source>
        <dbReference type="SAM" id="Coils"/>
    </source>
</evidence>
<dbReference type="InterPro" id="IPR051657">
    <property type="entry name" value="RNF168/RNF169_E3_ubiq-ligase"/>
</dbReference>
<organism evidence="12 13">
    <name type="scientific">Phrynocephalus forsythii</name>
    <dbReference type="NCBI Taxonomy" id="171643"/>
    <lineage>
        <taxon>Eukaryota</taxon>
        <taxon>Metazoa</taxon>
        <taxon>Chordata</taxon>
        <taxon>Craniata</taxon>
        <taxon>Vertebrata</taxon>
        <taxon>Euteleostomi</taxon>
        <taxon>Lepidosauria</taxon>
        <taxon>Squamata</taxon>
        <taxon>Bifurcata</taxon>
        <taxon>Unidentata</taxon>
        <taxon>Episquamata</taxon>
        <taxon>Toxicofera</taxon>
        <taxon>Iguania</taxon>
        <taxon>Acrodonta</taxon>
        <taxon>Agamidae</taxon>
        <taxon>Agaminae</taxon>
        <taxon>Phrynocephalus</taxon>
    </lineage>
</organism>
<dbReference type="Gene3D" id="3.30.40.10">
    <property type="entry name" value="Zinc/RING finger domain, C3HC4 (zinc finger)"/>
    <property type="match status" value="1"/>
</dbReference>
<feature type="short sequence motif" description="LR motif 2" evidence="9">
    <location>
        <begin position="609"/>
        <end position="620"/>
    </location>
</feature>
<comment type="similarity">
    <text evidence="9">Belongs to the RNF168 family.</text>
</comment>
<accession>A0A9Q1B0G2</accession>